<sequence>MKEYNDVYTTPGAFSWNELSCPDPKKATEFYGTLFGWRFDTMNLGQGDYHVIKVGDAAVGGVCAPMQPGAPAMWGAYVTVESCDATVEKAKGLGANLLAGPFDIPGVGRMAVIQDPQGAVLQVINYFPRPE</sequence>
<evidence type="ECO:0000259" key="1">
    <source>
        <dbReference type="PROSITE" id="PS51819"/>
    </source>
</evidence>
<dbReference type="Proteomes" id="UP001606302">
    <property type="component" value="Unassembled WGS sequence"/>
</dbReference>
<organism evidence="2 3">
    <name type="scientific">Pelomonas lactea</name>
    <dbReference type="NCBI Taxonomy" id="3299030"/>
    <lineage>
        <taxon>Bacteria</taxon>
        <taxon>Pseudomonadati</taxon>
        <taxon>Pseudomonadota</taxon>
        <taxon>Betaproteobacteria</taxon>
        <taxon>Burkholderiales</taxon>
        <taxon>Sphaerotilaceae</taxon>
        <taxon>Roseateles</taxon>
    </lineage>
</organism>
<protein>
    <submittedName>
        <fullName evidence="2">VOC family protein</fullName>
    </submittedName>
</protein>
<evidence type="ECO:0000313" key="2">
    <source>
        <dbReference type="EMBL" id="MFG6462843.1"/>
    </source>
</evidence>
<accession>A0ABW7GLK8</accession>
<dbReference type="PANTHER" id="PTHR33993">
    <property type="entry name" value="GLYOXALASE-RELATED"/>
    <property type="match status" value="1"/>
</dbReference>
<reference evidence="2 3" key="1">
    <citation type="submission" date="2024-08" db="EMBL/GenBank/DDBJ databases">
        <authorList>
            <person name="Lu H."/>
        </authorList>
    </citation>
    <scope>NUCLEOTIDE SEQUENCE [LARGE SCALE GENOMIC DNA]</scope>
    <source>
        <strain evidence="2 3">DXS20W</strain>
    </source>
</reference>
<dbReference type="EMBL" id="JBIGHX010000004">
    <property type="protein sequence ID" value="MFG6462843.1"/>
    <property type="molecule type" value="Genomic_DNA"/>
</dbReference>
<dbReference type="SUPFAM" id="SSF54593">
    <property type="entry name" value="Glyoxalase/Bleomycin resistance protein/Dihydroxybiphenyl dioxygenase"/>
    <property type="match status" value="1"/>
</dbReference>
<dbReference type="InterPro" id="IPR037523">
    <property type="entry name" value="VOC_core"/>
</dbReference>
<dbReference type="Pfam" id="PF00903">
    <property type="entry name" value="Glyoxalase"/>
    <property type="match status" value="1"/>
</dbReference>
<dbReference type="RefSeq" id="WP_394511698.1">
    <property type="nucleotide sequence ID" value="NZ_JBIGHX010000004.1"/>
</dbReference>
<evidence type="ECO:0000313" key="3">
    <source>
        <dbReference type="Proteomes" id="UP001606302"/>
    </source>
</evidence>
<dbReference type="CDD" id="cd07247">
    <property type="entry name" value="SgaA_N_like"/>
    <property type="match status" value="1"/>
</dbReference>
<dbReference type="PROSITE" id="PS51819">
    <property type="entry name" value="VOC"/>
    <property type="match status" value="1"/>
</dbReference>
<proteinExistence type="predicted"/>
<gene>
    <name evidence="2" type="ORF">ACG04Q_14810</name>
</gene>
<dbReference type="InterPro" id="IPR052164">
    <property type="entry name" value="Anthracycline_SecMetBiosynth"/>
</dbReference>
<dbReference type="InterPro" id="IPR029068">
    <property type="entry name" value="Glyas_Bleomycin-R_OHBP_Dase"/>
</dbReference>
<feature type="domain" description="VOC" evidence="1">
    <location>
        <begin position="13"/>
        <end position="126"/>
    </location>
</feature>
<dbReference type="InterPro" id="IPR004360">
    <property type="entry name" value="Glyas_Fos-R_dOase_dom"/>
</dbReference>
<name>A0ABW7GLK8_9BURK</name>
<dbReference type="Gene3D" id="3.10.180.10">
    <property type="entry name" value="2,3-Dihydroxybiphenyl 1,2-Dioxygenase, domain 1"/>
    <property type="match status" value="1"/>
</dbReference>
<comment type="caution">
    <text evidence="2">The sequence shown here is derived from an EMBL/GenBank/DDBJ whole genome shotgun (WGS) entry which is preliminary data.</text>
</comment>
<dbReference type="PANTHER" id="PTHR33993:SF14">
    <property type="entry name" value="GB|AAF24581.1"/>
    <property type="match status" value="1"/>
</dbReference>
<keyword evidence="3" id="KW-1185">Reference proteome</keyword>